<keyword evidence="2" id="KW-1185">Reference proteome</keyword>
<protein>
    <submittedName>
        <fullName evidence="1">Uncharacterized protein</fullName>
    </submittedName>
</protein>
<name>A0A1L9TEX2_9EURO</name>
<dbReference type="GeneID" id="63755802"/>
<accession>A0A1L9TEX2</accession>
<sequence>MEIPHSHAQVYLIFGCIAWSSLQLSTTYYAPTMAWPGLPPAKRTVQGYSSLSHSSFRDAFRFPSVLGSQYDISMSPIGLCSILSFAEVTVEHDCS</sequence>
<evidence type="ECO:0000313" key="1">
    <source>
        <dbReference type="EMBL" id="OJJ57843.1"/>
    </source>
</evidence>
<organism evidence="1 2">
    <name type="scientific">Aspergillus sydowii CBS 593.65</name>
    <dbReference type="NCBI Taxonomy" id="1036612"/>
    <lineage>
        <taxon>Eukaryota</taxon>
        <taxon>Fungi</taxon>
        <taxon>Dikarya</taxon>
        <taxon>Ascomycota</taxon>
        <taxon>Pezizomycotina</taxon>
        <taxon>Eurotiomycetes</taxon>
        <taxon>Eurotiomycetidae</taxon>
        <taxon>Eurotiales</taxon>
        <taxon>Aspergillaceae</taxon>
        <taxon>Aspergillus</taxon>
        <taxon>Aspergillus subgen. Nidulantes</taxon>
    </lineage>
</organism>
<dbReference type="Proteomes" id="UP000184356">
    <property type="component" value="Unassembled WGS sequence"/>
</dbReference>
<dbReference type="EMBL" id="KV878587">
    <property type="protein sequence ID" value="OJJ57843.1"/>
    <property type="molecule type" value="Genomic_DNA"/>
</dbReference>
<evidence type="ECO:0000313" key="2">
    <source>
        <dbReference type="Proteomes" id="UP000184356"/>
    </source>
</evidence>
<dbReference type="VEuPathDB" id="FungiDB:ASPSYDRAFT_1009205"/>
<dbReference type="RefSeq" id="XP_040701649.1">
    <property type="nucleotide sequence ID" value="XM_040839729.1"/>
</dbReference>
<proteinExistence type="predicted"/>
<reference evidence="2" key="1">
    <citation type="journal article" date="2017" name="Genome Biol.">
        <title>Comparative genomics reveals high biological diversity and specific adaptations in the industrially and medically important fungal genus Aspergillus.</title>
        <authorList>
            <person name="de Vries R.P."/>
            <person name="Riley R."/>
            <person name="Wiebenga A."/>
            <person name="Aguilar-Osorio G."/>
            <person name="Amillis S."/>
            <person name="Uchima C.A."/>
            <person name="Anderluh G."/>
            <person name="Asadollahi M."/>
            <person name="Askin M."/>
            <person name="Barry K."/>
            <person name="Battaglia E."/>
            <person name="Bayram O."/>
            <person name="Benocci T."/>
            <person name="Braus-Stromeyer S.A."/>
            <person name="Caldana C."/>
            <person name="Canovas D."/>
            <person name="Cerqueira G.C."/>
            <person name="Chen F."/>
            <person name="Chen W."/>
            <person name="Choi C."/>
            <person name="Clum A."/>
            <person name="Dos Santos R.A."/>
            <person name="Damasio A.R."/>
            <person name="Diallinas G."/>
            <person name="Emri T."/>
            <person name="Fekete E."/>
            <person name="Flipphi M."/>
            <person name="Freyberg S."/>
            <person name="Gallo A."/>
            <person name="Gournas C."/>
            <person name="Habgood R."/>
            <person name="Hainaut M."/>
            <person name="Harispe M.L."/>
            <person name="Henrissat B."/>
            <person name="Hilden K.S."/>
            <person name="Hope R."/>
            <person name="Hossain A."/>
            <person name="Karabika E."/>
            <person name="Karaffa L."/>
            <person name="Karanyi Z."/>
            <person name="Krasevec N."/>
            <person name="Kuo A."/>
            <person name="Kusch H."/>
            <person name="LaButti K."/>
            <person name="Lagendijk E.L."/>
            <person name="Lapidus A."/>
            <person name="Levasseur A."/>
            <person name="Lindquist E."/>
            <person name="Lipzen A."/>
            <person name="Logrieco A.F."/>
            <person name="MacCabe A."/>
            <person name="Maekelae M.R."/>
            <person name="Malavazi I."/>
            <person name="Melin P."/>
            <person name="Meyer V."/>
            <person name="Mielnichuk N."/>
            <person name="Miskei M."/>
            <person name="Molnar A.P."/>
            <person name="Mule G."/>
            <person name="Ngan C.Y."/>
            <person name="Orejas M."/>
            <person name="Orosz E."/>
            <person name="Ouedraogo J.P."/>
            <person name="Overkamp K.M."/>
            <person name="Park H.-S."/>
            <person name="Perrone G."/>
            <person name="Piumi F."/>
            <person name="Punt P.J."/>
            <person name="Ram A.F."/>
            <person name="Ramon A."/>
            <person name="Rauscher S."/>
            <person name="Record E."/>
            <person name="Riano-Pachon D.M."/>
            <person name="Robert V."/>
            <person name="Roehrig J."/>
            <person name="Ruller R."/>
            <person name="Salamov A."/>
            <person name="Salih N.S."/>
            <person name="Samson R.A."/>
            <person name="Sandor E."/>
            <person name="Sanguinetti M."/>
            <person name="Schuetze T."/>
            <person name="Sepcic K."/>
            <person name="Shelest E."/>
            <person name="Sherlock G."/>
            <person name="Sophianopoulou V."/>
            <person name="Squina F.M."/>
            <person name="Sun H."/>
            <person name="Susca A."/>
            <person name="Todd R.B."/>
            <person name="Tsang A."/>
            <person name="Unkles S.E."/>
            <person name="van de Wiele N."/>
            <person name="van Rossen-Uffink D."/>
            <person name="Oliveira J.V."/>
            <person name="Vesth T.C."/>
            <person name="Visser J."/>
            <person name="Yu J.-H."/>
            <person name="Zhou M."/>
            <person name="Andersen M.R."/>
            <person name="Archer D.B."/>
            <person name="Baker S.E."/>
            <person name="Benoit I."/>
            <person name="Brakhage A.A."/>
            <person name="Braus G.H."/>
            <person name="Fischer R."/>
            <person name="Frisvad J.C."/>
            <person name="Goldman G.H."/>
            <person name="Houbraken J."/>
            <person name="Oakley B."/>
            <person name="Pocsi I."/>
            <person name="Scazzocchio C."/>
            <person name="Seiboth B."/>
            <person name="vanKuyk P.A."/>
            <person name="Wortman J."/>
            <person name="Dyer P.S."/>
            <person name="Grigoriev I.V."/>
        </authorList>
    </citation>
    <scope>NUCLEOTIDE SEQUENCE [LARGE SCALE GENOMIC DNA]</scope>
    <source>
        <strain evidence="2">CBS 593.65</strain>
    </source>
</reference>
<dbReference type="AlphaFoldDB" id="A0A1L9TEX2"/>
<gene>
    <name evidence="1" type="ORF">ASPSYDRAFT_1009205</name>
</gene>